<keyword evidence="6 11" id="KW-0812">Transmembrane</keyword>
<evidence type="ECO:0000256" key="4">
    <source>
        <dbReference type="ARBA" id="ARBA00022676"/>
    </source>
</evidence>
<keyword evidence="5" id="KW-0808">Transferase</keyword>
<dbReference type="GO" id="GO:0000009">
    <property type="term" value="F:alpha-1,6-mannosyltransferase activity"/>
    <property type="evidence" value="ECO:0007669"/>
    <property type="project" value="InterPro"/>
</dbReference>
<dbReference type="GO" id="GO:0004376">
    <property type="term" value="F:GPI mannosyltransferase activity"/>
    <property type="evidence" value="ECO:0007669"/>
    <property type="project" value="InterPro"/>
</dbReference>
<comment type="subcellular location">
    <subcellularLocation>
        <location evidence="1">Endoplasmic reticulum membrane</location>
        <topology evidence="1">Multi-pass membrane protein</topology>
    </subcellularLocation>
</comment>
<evidence type="ECO:0000256" key="9">
    <source>
        <dbReference type="ARBA" id="ARBA00023136"/>
    </source>
</evidence>
<reference evidence="12 13" key="2">
    <citation type="submission" date="2018-06" db="EMBL/GenBank/DDBJ databases">
        <title>Metagenomic assembly of (sub)arctic Cyanobacteria and their associated microbiome from non-axenic cultures.</title>
        <authorList>
            <person name="Baurain D."/>
        </authorList>
    </citation>
    <scope>NUCLEOTIDE SEQUENCE [LARGE SCALE GENOMIC DNA]</scope>
    <source>
        <strain evidence="12">ULC129bin1</strain>
    </source>
</reference>
<evidence type="ECO:0000256" key="7">
    <source>
        <dbReference type="ARBA" id="ARBA00022824"/>
    </source>
</evidence>
<evidence type="ECO:0000313" key="13">
    <source>
        <dbReference type="Proteomes" id="UP000249354"/>
    </source>
</evidence>
<feature type="transmembrane region" description="Helical" evidence="11">
    <location>
        <begin position="57"/>
        <end position="80"/>
    </location>
</feature>
<dbReference type="GO" id="GO:0031501">
    <property type="term" value="C:mannosyltransferase complex"/>
    <property type="evidence" value="ECO:0007669"/>
    <property type="project" value="TreeGrafter"/>
</dbReference>
<name>A0A2W4U4S5_9CYAN</name>
<accession>A0A2W4U4S5</accession>
<feature type="transmembrane region" description="Helical" evidence="11">
    <location>
        <begin position="226"/>
        <end position="251"/>
    </location>
</feature>
<evidence type="ECO:0000256" key="2">
    <source>
        <dbReference type="ARBA" id="ARBA00004687"/>
    </source>
</evidence>
<feature type="region of interest" description="Disordered" evidence="10">
    <location>
        <begin position="1"/>
        <end position="40"/>
    </location>
</feature>
<dbReference type="PANTHER" id="PTHR12468">
    <property type="entry name" value="GPI MANNOSYLTRANSFERASE 2"/>
    <property type="match status" value="1"/>
</dbReference>
<dbReference type="GO" id="GO:0006506">
    <property type="term" value="P:GPI anchor biosynthetic process"/>
    <property type="evidence" value="ECO:0007669"/>
    <property type="project" value="UniProtKB-UniPathway"/>
</dbReference>
<feature type="transmembrane region" description="Helical" evidence="11">
    <location>
        <begin position="187"/>
        <end position="220"/>
    </location>
</feature>
<organism evidence="12 13">
    <name type="scientific">Leptolyngbya foveolarum</name>
    <dbReference type="NCBI Taxonomy" id="47253"/>
    <lineage>
        <taxon>Bacteria</taxon>
        <taxon>Bacillati</taxon>
        <taxon>Cyanobacteriota</taxon>
        <taxon>Cyanophyceae</taxon>
        <taxon>Leptolyngbyales</taxon>
        <taxon>Leptolyngbyaceae</taxon>
        <taxon>Leptolyngbya group</taxon>
        <taxon>Leptolyngbya</taxon>
    </lineage>
</organism>
<dbReference type="AlphaFoldDB" id="A0A2W4U4S5"/>
<keyword evidence="8 11" id="KW-1133">Transmembrane helix</keyword>
<keyword evidence="9 11" id="KW-0472">Membrane</keyword>
<evidence type="ECO:0000256" key="11">
    <source>
        <dbReference type="SAM" id="Phobius"/>
    </source>
</evidence>
<sequence length="422" mass="47698">MNFPSRPQNLASPKTDSGSNSPAKTPEAVGETASQVQSADRRRSELRKKWMLQDLRYIGLVFLVTRLALVLIGLVAQSVFPPDPIGKPAVLSQYPWLDMWGVWDSYWYMDIIQNGYSTVGRLPEFPAQTNLPFFPLYPLLTRLVGSVMGGNYFVAGLLISNVCLLLSCYFLYLLVRLERGRKMARRTVKYLLLFPVSFVLSGLFTEALYLCLALLCFYLARRRRWWLAGVCGAALSATRTLGVLMVLPLAFEYMRSIRFRPRAIRWNSLFVLLVPLGLVAFSVYNYQLTGDFLFFKTNQAAWDREVVNPALSLWRAIAQAGSGQSVKQLLEICFFLAALGVLMRFYRALGFSYWLFGMYSLLIPLAAGIASMPRYTVSIFPLFIGLALMTRQQWSDRAITATFCVLQAGLMMLWCTGQGLII</sequence>
<evidence type="ECO:0000256" key="8">
    <source>
        <dbReference type="ARBA" id="ARBA00022989"/>
    </source>
</evidence>
<evidence type="ECO:0000313" key="12">
    <source>
        <dbReference type="EMBL" id="PZO15943.1"/>
    </source>
</evidence>
<feature type="transmembrane region" description="Helical" evidence="11">
    <location>
        <begin position="263"/>
        <end position="284"/>
    </location>
</feature>
<proteinExistence type="predicted"/>
<keyword evidence="7" id="KW-0256">Endoplasmic reticulum</keyword>
<evidence type="ECO:0000256" key="10">
    <source>
        <dbReference type="SAM" id="MobiDB-lite"/>
    </source>
</evidence>
<feature type="compositionally biased region" description="Polar residues" evidence="10">
    <location>
        <begin position="1"/>
        <end position="23"/>
    </location>
</feature>
<keyword evidence="3" id="KW-0337">GPI-anchor biosynthesis</keyword>
<dbReference type="PANTHER" id="PTHR12468:SF2">
    <property type="entry name" value="GPI MANNOSYLTRANSFERASE 2"/>
    <property type="match status" value="1"/>
</dbReference>
<dbReference type="UniPathway" id="UPA00196"/>
<comment type="caution">
    <text evidence="12">The sequence shown here is derived from an EMBL/GenBank/DDBJ whole genome shotgun (WGS) entry which is preliminary data.</text>
</comment>
<dbReference type="Proteomes" id="UP000249354">
    <property type="component" value="Unassembled WGS sequence"/>
</dbReference>
<evidence type="ECO:0000256" key="3">
    <source>
        <dbReference type="ARBA" id="ARBA00022502"/>
    </source>
</evidence>
<evidence type="ECO:0000256" key="5">
    <source>
        <dbReference type="ARBA" id="ARBA00022679"/>
    </source>
</evidence>
<keyword evidence="4" id="KW-0328">Glycosyltransferase</keyword>
<evidence type="ECO:0000256" key="1">
    <source>
        <dbReference type="ARBA" id="ARBA00004477"/>
    </source>
</evidence>
<protein>
    <submittedName>
        <fullName evidence="12">Uncharacterized protein</fullName>
    </submittedName>
</protein>
<feature type="transmembrane region" description="Helical" evidence="11">
    <location>
        <begin position="398"/>
        <end position="421"/>
    </location>
</feature>
<feature type="transmembrane region" description="Helical" evidence="11">
    <location>
        <begin position="353"/>
        <end position="369"/>
    </location>
</feature>
<reference evidence="13" key="1">
    <citation type="submission" date="2018-04" db="EMBL/GenBank/DDBJ databases">
        <authorList>
            <person name="Cornet L."/>
        </authorList>
    </citation>
    <scope>NUCLEOTIDE SEQUENCE [LARGE SCALE GENOMIC DNA]</scope>
</reference>
<evidence type="ECO:0000256" key="6">
    <source>
        <dbReference type="ARBA" id="ARBA00022692"/>
    </source>
</evidence>
<feature type="transmembrane region" description="Helical" evidence="11">
    <location>
        <begin position="152"/>
        <end position="175"/>
    </location>
</feature>
<dbReference type="GO" id="GO:0016020">
    <property type="term" value="C:membrane"/>
    <property type="evidence" value="ECO:0007669"/>
    <property type="project" value="GOC"/>
</dbReference>
<gene>
    <name evidence="12" type="ORF">DCF25_12935</name>
</gene>
<dbReference type="EMBL" id="QBMC01000085">
    <property type="protein sequence ID" value="PZO15943.1"/>
    <property type="molecule type" value="Genomic_DNA"/>
</dbReference>
<dbReference type="InterPro" id="IPR007315">
    <property type="entry name" value="PIG-V/Gpi18"/>
</dbReference>
<comment type="pathway">
    <text evidence="2">Glycolipid biosynthesis; glycosylphosphatidylinositol-anchor biosynthesis.</text>
</comment>